<feature type="transmembrane region" description="Helical" evidence="5">
    <location>
        <begin position="245"/>
        <end position="263"/>
    </location>
</feature>
<feature type="transmembrane region" description="Helical" evidence="5">
    <location>
        <begin position="75"/>
        <end position="91"/>
    </location>
</feature>
<organism evidence="6 7">
    <name type="scientific">Blepharisma stoltei</name>
    <dbReference type="NCBI Taxonomy" id="1481888"/>
    <lineage>
        <taxon>Eukaryota</taxon>
        <taxon>Sar</taxon>
        <taxon>Alveolata</taxon>
        <taxon>Ciliophora</taxon>
        <taxon>Postciliodesmatophora</taxon>
        <taxon>Heterotrichea</taxon>
        <taxon>Heterotrichida</taxon>
        <taxon>Blepharismidae</taxon>
        <taxon>Blepharisma</taxon>
    </lineage>
</organism>
<comment type="caution">
    <text evidence="6">The sequence shown here is derived from an EMBL/GenBank/DDBJ whole genome shotgun (WGS) entry which is preliminary data.</text>
</comment>
<evidence type="ECO:0000256" key="5">
    <source>
        <dbReference type="SAM" id="Phobius"/>
    </source>
</evidence>
<evidence type="ECO:0000256" key="1">
    <source>
        <dbReference type="ARBA" id="ARBA00004141"/>
    </source>
</evidence>
<evidence type="ECO:0000313" key="7">
    <source>
        <dbReference type="Proteomes" id="UP001162131"/>
    </source>
</evidence>
<feature type="transmembrane region" description="Helical" evidence="5">
    <location>
        <begin position="6"/>
        <end position="28"/>
    </location>
</feature>
<dbReference type="GO" id="GO:0016020">
    <property type="term" value="C:membrane"/>
    <property type="evidence" value="ECO:0007669"/>
    <property type="project" value="UniProtKB-SubCell"/>
</dbReference>
<dbReference type="AlphaFoldDB" id="A0AAU9JKB8"/>
<proteinExistence type="predicted"/>
<evidence type="ECO:0000256" key="2">
    <source>
        <dbReference type="ARBA" id="ARBA00022692"/>
    </source>
</evidence>
<dbReference type="Pfam" id="PF02535">
    <property type="entry name" value="Zip"/>
    <property type="match status" value="1"/>
</dbReference>
<dbReference type="GO" id="GO:0005385">
    <property type="term" value="F:zinc ion transmembrane transporter activity"/>
    <property type="evidence" value="ECO:0007669"/>
    <property type="project" value="TreeGrafter"/>
</dbReference>
<feature type="transmembrane region" description="Helical" evidence="5">
    <location>
        <begin position="35"/>
        <end position="55"/>
    </location>
</feature>
<feature type="transmembrane region" description="Helical" evidence="5">
    <location>
        <begin position="283"/>
        <end position="300"/>
    </location>
</feature>
<dbReference type="EMBL" id="CAJZBQ010000044">
    <property type="protein sequence ID" value="CAG9327703.1"/>
    <property type="molecule type" value="Genomic_DNA"/>
</dbReference>
<keyword evidence="3 5" id="KW-1133">Transmembrane helix</keyword>
<gene>
    <name evidence="6" type="ORF">BSTOLATCC_MIC44331</name>
</gene>
<feature type="transmembrane region" description="Helical" evidence="5">
    <location>
        <begin position="189"/>
        <end position="211"/>
    </location>
</feature>
<comment type="subcellular location">
    <subcellularLocation>
        <location evidence="1">Membrane</location>
        <topology evidence="1">Multi-pass membrane protein</topology>
    </subcellularLocation>
</comment>
<name>A0AAU9JKB8_9CILI</name>
<reference evidence="6" key="1">
    <citation type="submission" date="2021-09" db="EMBL/GenBank/DDBJ databases">
        <authorList>
            <consortium name="AG Swart"/>
            <person name="Singh M."/>
            <person name="Singh A."/>
            <person name="Seah K."/>
            <person name="Emmerich C."/>
        </authorList>
    </citation>
    <scope>NUCLEOTIDE SEQUENCE</scope>
    <source>
        <strain evidence="6">ATCC30299</strain>
    </source>
</reference>
<evidence type="ECO:0000313" key="6">
    <source>
        <dbReference type="EMBL" id="CAG9327703.1"/>
    </source>
</evidence>
<sequence>MDDLLIMKVLYLLMIGLLALAVGILPLYSKIFRKGLVWANLGTCFSGGIFLSVALVDLLPEATKRAHEVMGSTNNLANILVLCGYSLILYIEKIGFASKNHHIINIHSSEADDNVISFKNQSRKTSYTDSISQEFLKNCFSPLLEKDEIDAENIFSQDLISGLVMAAALTMHNLLEGIAIGLQKTEAHFFNIALAVLLHHFFAAFALGINIKDLPKAQSLPLMISFVVSEPIGIAAGIGMSSMELPLLDAVFLGLCTGTFLYISCSDIIVDEFSNPAHKYKKYFSYLLGIGLFTFLMEVVRI</sequence>
<dbReference type="PANTHER" id="PTHR11040:SF140">
    <property type="entry name" value="ZRT (ZRT), IRT- (IRT-) LIKE PROTEIN TRANSPORTER"/>
    <property type="match status" value="1"/>
</dbReference>
<keyword evidence="4 5" id="KW-0472">Membrane</keyword>
<accession>A0AAU9JKB8</accession>
<keyword evidence="2 5" id="KW-0812">Transmembrane</keyword>
<dbReference type="PANTHER" id="PTHR11040">
    <property type="entry name" value="ZINC/IRON TRANSPORTER"/>
    <property type="match status" value="1"/>
</dbReference>
<protein>
    <submittedName>
        <fullName evidence="6">Uncharacterized protein</fullName>
    </submittedName>
</protein>
<evidence type="ECO:0000256" key="3">
    <source>
        <dbReference type="ARBA" id="ARBA00022989"/>
    </source>
</evidence>
<dbReference type="InterPro" id="IPR003689">
    <property type="entry name" value="ZIP"/>
</dbReference>
<keyword evidence="7" id="KW-1185">Reference proteome</keyword>
<dbReference type="Proteomes" id="UP001162131">
    <property type="component" value="Unassembled WGS sequence"/>
</dbReference>
<evidence type="ECO:0000256" key="4">
    <source>
        <dbReference type="ARBA" id="ARBA00023136"/>
    </source>
</evidence>